<dbReference type="Proteomes" id="UP000235682">
    <property type="component" value="Unassembled WGS sequence"/>
</dbReference>
<organism evidence="1 2">
    <name type="scientific">Dolosicoccus paucivorans</name>
    <dbReference type="NCBI Taxonomy" id="84521"/>
    <lineage>
        <taxon>Bacteria</taxon>
        <taxon>Bacillati</taxon>
        <taxon>Bacillota</taxon>
        <taxon>Bacilli</taxon>
        <taxon>Lactobacillales</taxon>
        <taxon>Aerococcaceae</taxon>
        <taxon>Dolosicoccus</taxon>
    </lineage>
</organism>
<name>A0A1G8NIY9_9LACT</name>
<dbReference type="RefSeq" id="WP_092086327.1">
    <property type="nucleotide sequence ID" value="NZ_FNEL01000049.1"/>
</dbReference>
<dbReference type="EMBL" id="PNHE01000036">
    <property type="protein sequence ID" value="PMC57909.1"/>
    <property type="molecule type" value="Genomic_DNA"/>
</dbReference>
<proteinExistence type="predicted"/>
<dbReference type="AlphaFoldDB" id="A0A1G8NIY9"/>
<dbReference type="STRING" id="84521.SAMN04487994_10498"/>
<sequence>MIENVDTVVKELILRPEKLYEKPLCLSLIRQSLETSHKESIPADPLVILDLKGTNYSGHETYFIDVNGVAWLSKGSERVLVEALFNQYQFGYESWSPWIRKKSGLGGTVMPYVNGNQVYLCIPYPENQNRRRRTWLNISKCLEIRIDGLPITGPIPKQAREIIFCYPGFKVIYTTRLCLILKQLRLAKTFMNHWHEYYLAQMEKLNYQWNIHYPGDSSCLKHVQPYENEQLNNLTSDDYHAFLAASAVREIYEGTVNATNRKRHALLEDTVYARKNIKELIQIQKDNES</sequence>
<protein>
    <submittedName>
        <fullName evidence="1">Uncharacterized protein</fullName>
    </submittedName>
</protein>
<evidence type="ECO:0000313" key="1">
    <source>
        <dbReference type="EMBL" id="PMC57909.1"/>
    </source>
</evidence>
<comment type="caution">
    <text evidence="1">The sequence shown here is derived from an EMBL/GenBank/DDBJ whole genome shotgun (WGS) entry which is preliminary data.</text>
</comment>
<gene>
    <name evidence="1" type="ORF">CJ205_07215</name>
</gene>
<evidence type="ECO:0000313" key="2">
    <source>
        <dbReference type="Proteomes" id="UP000235682"/>
    </source>
</evidence>
<reference evidence="1 2" key="1">
    <citation type="submission" date="2017-09" db="EMBL/GenBank/DDBJ databases">
        <title>Bacterial strain isolated from the female urinary microbiota.</title>
        <authorList>
            <person name="Thomas-White K."/>
            <person name="Kumar N."/>
            <person name="Forster S."/>
            <person name="Putonti C."/>
            <person name="Lawley T."/>
            <person name="Wolfe A.J."/>
        </authorList>
    </citation>
    <scope>NUCLEOTIDE SEQUENCE [LARGE SCALE GENOMIC DNA]</scope>
    <source>
        <strain evidence="1 2">UMB0852</strain>
    </source>
</reference>
<accession>A0A1G8NIY9</accession>
<keyword evidence="2" id="KW-1185">Reference proteome</keyword>